<dbReference type="InterPro" id="IPR011761">
    <property type="entry name" value="ATP-grasp"/>
</dbReference>
<evidence type="ECO:0000313" key="6">
    <source>
        <dbReference type="EMBL" id="MBF6302610.1"/>
    </source>
</evidence>
<keyword evidence="3 4" id="KW-0067">ATP-binding</keyword>
<dbReference type="InterPro" id="IPR052032">
    <property type="entry name" value="ATP-dep_AA_Ligase"/>
</dbReference>
<dbReference type="PANTHER" id="PTHR43585:SF2">
    <property type="entry name" value="ATP-GRASP ENZYME FSQD"/>
    <property type="match status" value="1"/>
</dbReference>
<sequence length="417" mass="43666">MKPTLLLVGGARELPFSVDQGEAALAQAAARGIRTLVTSPALAATPSIAAAADETAVMGFTDPEATAQWARRRVAAGEPIAAVYALLEMAQVAAADTAAAIGVPGNPPEAIRRIRTKDACRAALAAAGFVQPAVRLCTSAADAQDFLRAHAGPCIVKPRDDMGSTGVSQISSVVDLSAAMALLPDARAFLVEEFVSGPEFSVEGIFQGGQPMVLAITAKETVPPPFFVEIAHTLPADLPEPRRQEICETVSAALLSLGLRVGAFHVEVWLTPRGVVLGEVHGRFGGDRIHTMLEYTIPGIELFGLIIDDMLGRPPAPGPFEPTRGAAVRYLTPPPGTVVAVEGWDAVRAHPAVLHAELMIEPGAVIRPLRDSLDRVAMIVVGAETSARARELAEELAASVRFVTAADTRRTKDSATG</sequence>
<keyword evidence="1" id="KW-0436">Ligase</keyword>
<protein>
    <submittedName>
        <fullName evidence="6">ATP-grasp domain-containing protein</fullName>
    </submittedName>
</protein>
<gene>
    <name evidence="6" type="ORF">IU459_34495</name>
</gene>
<keyword evidence="2 4" id="KW-0547">Nucleotide-binding</keyword>
<proteinExistence type="predicted"/>
<dbReference type="PANTHER" id="PTHR43585">
    <property type="entry name" value="FUMIPYRROLE BIOSYNTHESIS PROTEIN C"/>
    <property type="match status" value="1"/>
</dbReference>
<comment type="caution">
    <text evidence="6">The sequence shown here is derived from an EMBL/GenBank/DDBJ whole genome shotgun (WGS) entry which is preliminary data.</text>
</comment>
<evidence type="ECO:0000256" key="1">
    <source>
        <dbReference type="ARBA" id="ARBA00022598"/>
    </source>
</evidence>
<dbReference type="Proteomes" id="UP000702209">
    <property type="component" value="Unassembled WGS sequence"/>
</dbReference>
<keyword evidence="7" id="KW-1185">Reference proteome</keyword>
<dbReference type="Gene3D" id="3.30.470.20">
    <property type="entry name" value="ATP-grasp fold, B domain"/>
    <property type="match status" value="1"/>
</dbReference>
<dbReference type="PROSITE" id="PS50975">
    <property type="entry name" value="ATP_GRASP"/>
    <property type="match status" value="1"/>
</dbReference>
<evidence type="ECO:0000259" key="5">
    <source>
        <dbReference type="PROSITE" id="PS50975"/>
    </source>
</evidence>
<evidence type="ECO:0000256" key="2">
    <source>
        <dbReference type="ARBA" id="ARBA00022741"/>
    </source>
</evidence>
<dbReference type="Pfam" id="PF18603">
    <property type="entry name" value="LAL_C2"/>
    <property type="match status" value="1"/>
</dbReference>
<organism evidence="6 7">
    <name type="scientific">Nocardia amamiensis</name>
    <dbReference type="NCBI Taxonomy" id="404578"/>
    <lineage>
        <taxon>Bacteria</taxon>
        <taxon>Bacillati</taxon>
        <taxon>Actinomycetota</taxon>
        <taxon>Actinomycetes</taxon>
        <taxon>Mycobacteriales</taxon>
        <taxon>Nocardiaceae</taxon>
        <taxon>Nocardia</taxon>
    </lineage>
</organism>
<dbReference type="RefSeq" id="WP_195133794.1">
    <property type="nucleotide sequence ID" value="NZ_JADLQX010000048.1"/>
</dbReference>
<dbReference type="Pfam" id="PF13535">
    <property type="entry name" value="ATP-grasp_4"/>
    <property type="match status" value="1"/>
</dbReference>
<accession>A0ABS0D1E0</accession>
<evidence type="ECO:0000256" key="4">
    <source>
        <dbReference type="PROSITE-ProRule" id="PRU00409"/>
    </source>
</evidence>
<name>A0ABS0D1E0_9NOCA</name>
<evidence type="ECO:0000313" key="7">
    <source>
        <dbReference type="Proteomes" id="UP000702209"/>
    </source>
</evidence>
<dbReference type="SUPFAM" id="SSF56059">
    <property type="entry name" value="Glutathione synthetase ATP-binding domain-like"/>
    <property type="match status" value="1"/>
</dbReference>
<dbReference type="InterPro" id="IPR040570">
    <property type="entry name" value="LAL_C2"/>
</dbReference>
<reference evidence="6 7" key="1">
    <citation type="submission" date="2020-10" db="EMBL/GenBank/DDBJ databases">
        <title>Identification of Nocardia species via Next-generation sequencing and recognition of intraspecies genetic diversity.</title>
        <authorList>
            <person name="Li P."/>
            <person name="Li P."/>
            <person name="Lu B."/>
        </authorList>
    </citation>
    <scope>NUCLEOTIDE SEQUENCE [LARGE SCALE GENOMIC DNA]</scope>
    <source>
        <strain evidence="6 7">BJ06-0157</strain>
    </source>
</reference>
<evidence type="ECO:0000256" key="3">
    <source>
        <dbReference type="ARBA" id="ARBA00022840"/>
    </source>
</evidence>
<feature type="domain" description="ATP-grasp" evidence="5">
    <location>
        <begin position="121"/>
        <end position="311"/>
    </location>
</feature>
<dbReference type="EMBL" id="JADLQX010000048">
    <property type="protein sequence ID" value="MBF6302610.1"/>
    <property type="molecule type" value="Genomic_DNA"/>
</dbReference>